<keyword evidence="5" id="KW-0998">Cell outer membrane</keyword>
<dbReference type="KEGG" id="mlil:QLS71_002835"/>
<comment type="similarity">
    <text evidence="2">Belongs to the SusD family.</text>
</comment>
<organism evidence="9 10">
    <name type="scientific">Mariniflexile litorale</name>
    <dbReference type="NCBI Taxonomy" id="3045158"/>
    <lineage>
        <taxon>Bacteria</taxon>
        <taxon>Pseudomonadati</taxon>
        <taxon>Bacteroidota</taxon>
        <taxon>Flavobacteriia</taxon>
        <taxon>Flavobacteriales</taxon>
        <taxon>Flavobacteriaceae</taxon>
        <taxon>Mariniflexile</taxon>
    </lineage>
</organism>
<dbReference type="CDD" id="cd08977">
    <property type="entry name" value="SusD"/>
    <property type="match status" value="1"/>
</dbReference>
<sequence length="456" mass="51111">MKNIKKIILASVLLTAFSCSEAILDKDPVSSFSGQGFYQTSSDAQAGVYGIYDALQGTFRTNFSFWGEGRADAVATNHSGDPSILKQNTLSPSISSASWNNIYETISRANYAIKYIPQVFETESEFSLQLVAQARALRALSYFYAVRVWGDVPLITEPYESVNQEFFVSATNRELVLDQVVDDLIFASTNCLGNFSGDNTRILFTKGGADALLTQVYMWRKDYPNAVDSADKVLGNSLYSLVTINDWSKIFTSGYSNESIFEIGYNDVQTNALRVLYAIGADSHYFPSVSFRDSFEADDLRKDLIYDTTNADPRKIWKFFGEGFNDESADPSGNNIVLIRLADIILLKAEAHNKLTETDEAVRLLNLIRKRAGIPEFADEAAAISMYGDLESAILHERLIELSFEGHRWFDLVRTGRAIDVMNPINGLSDETNLVWPIQEDALNRNPNLEQNIFYR</sequence>
<dbReference type="InterPro" id="IPR033985">
    <property type="entry name" value="SusD-like_N"/>
</dbReference>
<dbReference type="SUPFAM" id="SSF48452">
    <property type="entry name" value="TPR-like"/>
    <property type="match status" value="1"/>
</dbReference>
<feature type="domain" description="SusD-like N-terminal" evidence="8">
    <location>
        <begin position="95"/>
        <end position="218"/>
    </location>
</feature>
<gene>
    <name evidence="9" type="ORF">QLS71_002835</name>
</gene>
<protein>
    <submittedName>
        <fullName evidence="9">RagB/SusD family nutrient uptake outer membrane protein</fullName>
    </submittedName>
</protein>
<evidence type="ECO:0000259" key="8">
    <source>
        <dbReference type="Pfam" id="PF14322"/>
    </source>
</evidence>
<evidence type="ECO:0000256" key="2">
    <source>
        <dbReference type="ARBA" id="ARBA00006275"/>
    </source>
</evidence>
<comment type="subcellular location">
    <subcellularLocation>
        <location evidence="1">Cell outer membrane</location>
    </subcellularLocation>
</comment>
<proteinExistence type="inferred from homology"/>
<feature type="domain" description="RagB/SusD" evidence="7">
    <location>
        <begin position="322"/>
        <end position="455"/>
    </location>
</feature>
<evidence type="ECO:0000256" key="4">
    <source>
        <dbReference type="ARBA" id="ARBA00023136"/>
    </source>
</evidence>
<dbReference type="Gene3D" id="1.25.40.390">
    <property type="match status" value="1"/>
</dbReference>
<reference evidence="9" key="1">
    <citation type="submission" date="2024-04" db="EMBL/GenBank/DDBJ databases">
        <title>Mariniflexile litorale, isolated from the shallow sediments of the Sea of Japan.</title>
        <authorList>
            <person name="Romanenko L."/>
            <person name="Isaeva M."/>
        </authorList>
    </citation>
    <scope>NUCLEOTIDE SEQUENCE [LARGE SCALE GENOMIC DNA]</scope>
    <source>
        <strain evidence="9">KMM 9835</strain>
    </source>
</reference>
<evidence type="ECO:0000256" key="3">
    <source>
        <dbReference type="ARBA" id="ARBA00022729"/>
    </source>
</evidence>
<dbReference type="RefSeq" id="WP_308990404.1">
    <property type="nucleotide sequence ID" value="NZ_CP155618.1"/>
</dbReference>
<dbReference type="PROSITE" id="PS51257">
    <property type="entry name" value="PROKAR_LIPOPROTEIN"/>
    <property type="match status" value="1"/>
</dbReference>
<evidence type="ECO:0000256" key="5">
    <source>
        <dbReference type="ARBA" id="ARBA00023237"/>
    </source>
</evidence>
<feature type="chain" id="PRO_5043616258" evidence="6">
    <location>
        <begin position="22"/>
        <end position="456"/>
    </location>
</feature>
<dbReference type="Pfam" id="PF14322">
    <property type="entry name" value="SusD-like_3"/>
    <property type="match status" value="1"/>
</dbReference>
<dbReference type="Proteomes" id="UP001224325">
    <property type="component" value="Chromosome"/>
</dbReference>
<evidence type="ECO:0000259" key="7">
    <source>
        <dbReference type="Pfam" id="PF07980"/>
    </source>
</evidence>
<dbReference type="EMBL" id="CP155618">
    <property type="protein sequence ID" value="XBL14959.1"/>
    <property type="molecule type" value="Genomic_DNA"/>
</dbReference>
<dbReference type="InterPro" id="IPR011990">
    <property type="entry name" value="TPR-like_helical_dom_sf"/>
</dbReference>
<evidence type="ECO:0000256" key="1">
    <source>
        <dbReference type="ARBA" id="ARBA00004442"/>
    </source>
</evidence>
<accession>A0AAU7EH55</accession>
<feature type="signal peptide" evidence="6">
    <location>
        <begin position="1"/>
        <end position="21"/>
    </location>
</feature>
<keyword evidence="10" id="KW-1185">Reference proteome</keyword>
<dbReference type="Pfam" id="PF07980">
    <property type="entry name" value="SusD_RagB"/>
    <property type="match status" value="1"/>
</dbReference>
<keyword evidence="4" id="KW-0472">Membrane</keyword>
<dbReference type="AlphaFoldDB" id="A0AAU7EH55"/>
<keyword evidence="3 6" id="KW-0732">Signal</keyword>
<name>A0AAU7EH55_9FLAO</name>
<evidence type="ECO:0000313" key="9">
    <source>
        <dbReference type="EMBL" id="XBL14959.1"/>
    </source>
</evidence>
<evidence type="ECO:0000313" key="10">
    <source>
        <dbReference type="Proteomes" id="UP001224325"/>
    </source>
</evidence>
<dbReference type="InterPro" id="IPR012944">
    <property type="entry name" value="SusD_RagB_dom"/>
</dbReference>
<dbReference type="GO" id="GO:0009279">
    <property type="term" value="C:cell outer membrane"/>
    <property type="evidence" value="ECO:0007669"/>
    <property type="project" value="UniProtKB-SubCell"/>
</dbReference>
<evidence type="ECO:0000256" key="6">
    <source>
        <dbReference type="SAM" id="SignalP"/>
    </source>
</evidence>